<comment type="caution">
    <text evidence="4">Lacks conserved residue(s) required for the propagation of feature annotation.</text>
</comment>
<dbReference type="InterPro" id="IPR050276">
    <property type="entry name" value="MshD_Acetyltransferase"/>
</dbReference>
<dbReference type="Pfam" id="PF00583">
    <property type="entry name" value="Acetyltransf_1"/>
    <property type="match status" value="1"/>
</dbReference>
<feature type="binding site" evidence="4">
    <location>
        <begin position="244"/>
        <end position="246"/>
    </location>
    <ligand>
        <name>acetyl-CoA</name>
        <dbReference type="ChEBI" id="CHEBI:57288"/>
        <label>2</label>
    </ligand>
</feature>
<evidence type="ECO:0000256" key="1">
    <source>
        <dbReference type="ARBA" id="ARBA00022679"/>
    </source>
</evidence>
<feature type="binding site" evidence="4">
    <location>
        <position position="227"/>
    </location>
    <ligand>
        <name>1D-myo-inositol 2-(L-cysteinylamino)-2-deoxy-alpha-D-glucopyranoside</name>
        <dbReference type="ChEBI" id="CHEBI:58887"/>
    </ligand>
</feature>
<dbReference type="PANTHER" id="PTHR43617">
    <property type="entry name" value="L-AMINO ACID N-ACETYLTRANSFERASE"/>
    <property type="match status" value="1"/>
</dbReference>
<dbReference type="InterPro" id="IPR000182">
    <property type="entry name" value="GNAT_dom"/>
</dbReference>
<dbReference type="GO" id="GO:0010125">
    <property type="term" value="P:mycothiol biosynthetic process"/>
    <property type="evidence" value="ECO:0007669"/>
    <property type="project" value="UniProtKB-UniRule"/>
</dbReference>
<feature type="domain" description="N-acetyltransferase" evidence="5">
    <location>
        <begin position="9"/>
        <end position="152"/>
    </location>
</feature>
<dbReference type="InterPro" id="IPR017813">
    <property type="entry name" value="Mycothiol_AcTrfase"/>
</dbReference>
<proteinExistence type="inferred from homology"/>
<dbReference type="CDD" id="cd04301">
    <property type="entry name" value="NAT_SF"/>
    <property type="match status" value="2"/>
</dbReference>
<feature type="binding site" evidence="4">
    <location>
        <position position="278"/>
    </location>
    <ligand>
        <name>1D-myo-inositol 2-(L-cysteinylamino)-2-deoxy-alpha-D-glucopyranoside</name>
        <dbReference type="ChEBI" id="CHEBI:58887"/>
    </ligand>
</feature>
<keyword evidence="2 4" id="KW-0677">Repeat</keyword>
<dbReference type="Gene3D" id="3.40.630.30">
    <property type="match status" value="1"/>
</dbReference>
<feature type="binding site" evidence="4">
    <location>
        <position position="39"/>
    </location>
    <ligand>
        <name>1D-myo-inositol 2-(L-cysteinylamino)-2-deoxy-alpha-D-glucopyranoside</name>
        <dbReference type="ChEBI" id="CHEBI:58887"/>
    </ligand>
</feature>
<dbReference type="PANTHER" id="PTHR43617:SF31">
    <property type="entry name" value="MYCOTHIOL ACETYLTRANSFERASE"/>
    <property type="match status" value="1"/>
</dbReference>
<name>M2XYB5_9MICC</name>
<dbReference type="HAMAP" id="MF_01698">
    <property type="entry name" value="MshD"/>
    <property type="match status" value="1"/>
</dbReference>
<keyword evidence="3 4" id="KW-0012">Acyltransferase</keyword>
<dbReference type="SUPFAM" id="SSF55729">
    <property type="entry name" value="Acyl-CoA N-acyltransferases (Nat)"/>
    <property type="match status" value="1"/>
</dbReference>
<evidence type="ECO:0000259" key="5">
    <source>
        <dbReference type="PROSITE" id="PS51186"/>
    </source>
</evidence>
<feature type="binding site" evidence="4">
    <location>
        <begin position="283"/>
        <end position="288"/>
    </location>
    <ligand>
        <name>acetyl-CoA</name>
        <dbReference type="ChEBI" id="CHEBI:57288"/>
        <label>2</label>
    </ligand>
</feature>
<dbReference type="RefSeq" id="WP_006213546.1">
    <property type="nucleotide sequence ID" value="NZ_ANHZ02000002.1"/>
</dbReference>
<gene>
    <name evidence="4" type="primary">mshD</name>
    <name evidence="6" type="ORF">C884_01162</name>
</gene>
<dbReference type="PROSITE" id="PS51186">
    <property type="entry name" value="GNAT"/>
    <property type="match status" value="2"/>
</dbReference>
<evidence type="ECO:0000313" key="6">
    <source>
        <dbReference type="EMBL" id="EME37788.1"/>
    </source>
</evidence>
<keyword evidence="1 4" id="KW-0808">Transferase</keyword>
<accession>M2XYB5</accession>
<sequence>MDRSTHPIQRLSPEEADLEAVLALARAAEDDDGDPPLSDQTLVDLRTEPERADLAEASADGRALAAAVLVRSRAQGAPALLEGVVDSQERGRGLGRRLIETILEGHHGPVDAWSHGDHPAARHLAQTLGFEPVRELHRLLRTDARPERLPEVKLPDGVVIRSFEPGRDEQELLRVNAAAFADHPEQGQMSLEDLRQRQAEPWFDPAGLLLAVEQDDPDRVLGFHWTKRHPGSGQEPARGEVYVVGIAPDQQGRRLGRALTVAGMRHLAEQGLDEILLYVDAENTAAFRLYESLGFERWHVDVMFSRR</sequence>
<evidence type="ECO:0000256" key="3">
    <source>
        <dbReference type="ARBA" id="ARBA00023315"/>
    </source>
</evidence>
<dbReference type="PIRSF" id="PIRSF021524">
    <property type="entry name" value="MSH_acetyltransferase"/>
    <property type="match status" value="1"/>
</dbReference>
<dbReference type="EC" id="2.3.1.189" evidence="4"/>
<feature type="binding site" evidence="4">
    <location>
        <position position="185"/>
    </location>
    <ligand>
        <name>1D-myo-inositol 2-(L-cysteinylamino)-2-deoxy-alpha-D-glucopyranoside</name>
        <dbReference type="ChEBI" id="CHEBI:58887"/>
    </ligand>
</feature>
<reference evidence="6 7" key="1">
    <citation type="journal article" date="2014" name="Genome Announc.">
        <title>Draft Genome Sequence of Kocuria palustris PEL.</title>
        <authorList>
            <person name="Sharma G."/>
            <person name="Khatri I."/>
            <person name="Subramanian S."/>
        </authorList>
    </citation>
    <scope>NUCLEOTIDE SEQUENCE [LARGE SCALE GENOMIC DNA]</scope>
    <source>
        <strain evidence="6 7">PEL</strain>
    </source>
</reference>
<comment type="caution">
    <text evidence="6">The sequence shown here is derived from an EMBL/GenBank/DDBJ whole genome shotgun (WGS) entry which is preliminary data.</text>
</comment>
<protein>
    <recommendedName>
        <fullName evidence="4">Mycothiol acetyltransferase</fullName>
        <shortName evidence="4">MSH acetyltransferase</shortName>
        <ecNumber evidence="4">2.3.1.189</ecNumber>
    </recommendedName>
    <alternativeName>
        <fullName evidence="4">Mycothiol synthase</fullName>
    </alternativeName>
</protein>
<dbReference type="AlphaFoldDB" id="M2XYB5"/>
<dbReference type="STRING" id="71999.KPaMU14_10090"/>
<dbReference type="GO" id="GO:0035447">
    <property type="term" value="F:mycothiol synthase activity"/>
    <property type="evidence" value="ECO:0007669"/>
    <property type="project" value="UniProtKB-UniRule"/>
</dbReference>
<evidence type="ECO:0000256" key="2">
    <source>
        <dbReference type="ARBA" id="ARBA00022737"/>
    </source>
</evidence>
<feature type="domain" description="N-acetyltransferase" evidence="5">
    <location>
        <begin position="158"/>
        <end position="307"/>
    </location>
</feature>
<dbReference type="InterPro" id="IPR016181">
    <property type="entry name" value="Acyl_CoA_acyltransferase"/>
</dbReference>
<dbReference type="Proteomes" id="UP000009877">
    <property type="component" value="Unassembled WGS sequence"/>
</dbReference>
<comment type="function">
    <text evidence="4">Catalyzes the transfer of acetyl from acetyl-CoA to desacetylmycothiol (Cys-GlcN-Ins) to form mycothiol.</text>
</comment>
<comment type="catalytic activity">
    <reaction evidence="4">
        <text>1D-myo-inositol 2-(L-cysteinylamino)-2-deoxy-alpha-D-glucopyranoside + acetyl-CoA = mycothiol + CoA + H(+)</text>
        <dbReference type="Rhea" id="RHEA:26172"/>
        <dbReference type="ChEBI" id="CHEBI:15378"/>
        <dbReference type="ChEBI" id="CHEBI:16768"/>
        <dbReference type="ChEBI" id="CHEBI:57287"/>
        <dbReference type="ChEBI" id="CHEBI:57288"/>
        <dbReference type="ChEBI" id="CHEBI:58887"/>
        <dbReference type="EC" id="2.3.1.189"/>
    </reaction>
</comment>
<feature type="binding site" evidence="4">
    <location>
        <position position="240"/>
    </location>
    <ligand>
        <name>1D-myo-inositol 2-(L-cysteinylamino)-2-deoxy-alpha-D-glucopyranoside</name>
        <dbReference type="ChEBI" id="CHEBI:58887"/>
    </ligand>
</feature>
<evidence type="ECO:0000313" key="7">
    <source>
        <dbReference type="Proteomes" id="UP000009877"/>
    </source>
</evidence>
<dbReference type="EMBL" id="ANHZ02000002">
    <property type="protein sequence ID" value="EME37788.1"/>
    <property type="molecule type" value="Genomic_DNA"/>
</dbReference>
<comment type="similarity">
    <text evidence="4">Belongs to the acetyltransferase family. MshD subfamily.</text>
</comment>
<comment type="subunit">
    <text evidence="4">Monomer.</text>
</comment>
<dbReference type="NCBIfam" id="TIGR03448">
    <property type="entry name" value="mycothiol_MshD"/>
    <property type="match status" value="1"/>
</dbReference>
<keyword evidence="7" id="KW-1185">Reference proteome</keyword>
<organism evidence="6 7">
    <name type="scientific">Kocuria palustris PEL</name>
    <dbReference type="NCBI Taxonomy" id="1236550"/>
    <lineage>
        <taxon>Bacteria</taxon>
        <taxon>Bacillati</taxon>
        <taxon>Actinomycetota</taxon>
        <taxon>Actinomycetes</taxon>
        <taxon>Micrococcales</taxon>
        <taxon>Micrococcaceae</taxon>
        <taxon>Kocuria</taxon>
    </lineage>
</organism>
<evidence type="ECO:0000256" key="4">
    <source>
        <dbReference type="HAMAP-Rule" id="MF_01698"/>
    </source>
</evidence>
<dbReference type="GO" id="GO:0008999">
    <property type="term" value="F:protein-N-terminal-alanine acetyltransferase activity"/>
    <property type="evidence" value="ECO:0007669"/>
    <property type="project" value="TreeGrafter"/>
</dbReference>